<feature type="region of interest" description="Disordered" evidence="1">
    <location>
        <begin position="1"/>
        <end position="55"/>
    </location>
</feature>
<comment type="caution">
    <text evidence="2">The sequence shown here is derived from an EMBL/GenBank/DDBJ whole genome shotgun (WGS) entry which is preliminary data.</text>
</comment>
<feature type="region of interest" description="Disordered" evidence="1">
    <location>
        <begin position="111"/>
        <end position="131"/>
    </location>
</feature>
<organism evidence="2 3">
    <name type="scientific">Roridomyces roridus</name>
    <dbReference type="NCBI Taxonomy" id="1738132"/>
    <lineage>
        <taxon>Eukaryota</taxon>
        <taxon>Fungi</taxon>
        <taxon>Dikarya</taxon>
        <taxon>Basidiomycota</taxon>
        <taxon>Agaricomycotina</taxon>
        <taxon>Agaricomycetes</taxon>
        <taxon>Agaricomycetidae</taxon>
        <taxon>Agaricales</taxon>
        <taxon>Marasmiineae</taxon>
        <taxon>Mycenaceae</taxon>
        <taxon>Roridomyces</taxon>
    </lineage>
</organism>
<dbReference type="EMBL" id="JARKIF010000053">
    <property type="protein sequence ID" value="KAJ7606917.1"/>
    <property type="molecule type" value="Genomic_DNA"/>
</dbReference>
<sequence length="213" mass="24530">MGRNNTQRKTNPNPKVKHPKPPNGPKPSRSCNDDASGSDDDEVVVASKKRGNKGNFHGQRLEFLRSRIDDYLSASAARKMPGNRSALETFWRQLCSQYWRKFPWRLSLKEEPDEDAPGVEEKDEDLSEEDRDKKAQIQTDMKVVHIFFPSVTTVFPDETQTLKNWFNRQRGKTHSIRSNPFFTYFAEMRAANAHPMTAFIIENYSVNGADARH</sequence>
<dbReference type="Proteomes" id="UP001221142">
    <property type="component" value="Unassembled WGS sequence"/>
</dbReference>
<accession>A0AAD7B0L9</accession>
<reference evidence="2" key="1">
    <citation type="submission" date="2023-03" db="EMBL/GenBank/DDBJ databases">
        <title>Massive genome expansion in bonnet fungi (Mycena s.s.) driven by repeated elements and novel gene families across ecological guilds.</title>
        <authorList>
            <consortium name="Lawrence Berkeley National Laboratory"/>
            <person name="Harder C.B."/>
            <person name="Miyauchi S."/>
            <person name="Viragh M."/>
            <person name="Kuo A."/>
            <person name="Thoen E."/>
            <person name="Andreopoulos B."/>
            <person name="Lu D."/>
            <person name="Skrede I."/>
            <person name="Drula E."/>
            <person name="Henrissat B."/>
            <person name="Morin E."/>
            <person name="Kohler A."/>
            <person name="Barry K."/>
            <person name="LaButti K."/>
            <person name="Morin E."/>
            <person name="Salamov A."/>
            <person name="Lipzen A."/>
            <person name="Mereny Z."/>
            <person name="Hegedus B."/>
            <person name="Baldrian P."/>
            <person name="Stursova M."/>
            <person name="Weitz H."/>
            <person name="Taylor A."/>
            <person name="Grigoriev I.V."/>
            <person name="Nagy L.G."/>
            <person name="Martin F."/>
            <person name="Kauserud H."/>
        </authorList>
    </citation>
    <scope>NUCLEOTIDE SEQUENCE</scope>
    <source>
        <strain evidence="2">9284</strain>
    </source>
</reference>
<dbReference type="AlphaFoldDB" id="A0AAD7B0L9"/>
<feature type="compositionally biased region" description="Acidic residues" evidence="1">
    <location>
        <begin position="111"/>
        <end position="129"/>
    </location>
</feature>
<keyword evidence="3" id="KW-1185">Reference proteome</keyword>
<gene>
    <name evidence="2" type="ORF">FB45DRAFT_1040638</name>
</gene>
<proteinExistence type="predicted"/>
<evidence type="ECO:0000313" key="2">
    <source>
        <dbReference type="EMBL" id="KAJ7606917.1"/>
    </source>
</evidence>
<evidence type="ECO:0000313" key="3">
    <source>
        <dbReference type="Proteomes" id="UP001221142"/>
    </source>
</evidence>
<name>A0AAD7B0L9_9AGAR</name>
<evidence type="ECO:0000256" key="1">
    <source>
        <dbReference type="SAM" id="MobiDB-lite"/>
    </source>
</evidence>
<protein>
    <submittedName>
        <fullName evidence="2">Uncharacterized protein</fullName>
    </submittedName>
</protein>